<feature type="region of interest" description="Disordered" evidence="1">
    <location>
        <begin position="73"/>
        <end position="103"/>
    </location>
</feature>
<dbReference type="Proteomes" id="UP001649381">
    <property type="component" value="Unassembled WGS sequence"/>
</dbReference>
<keyword evidence="2" id="KW-0472">Membrane</keyword>
<evidence type="ECO:0000256" key="1">
    <source>
        <dbReference type="SAM" id="MobiDB-lite"/>
    </source>
</evidence>
<dbReference type="RefSeq" id="WP_236332981.1">
    <property type="nucleotide sequence ID" value="NZ_JAKIJS010000001.1"/>
</dbReference>
<reference evidence="3 4" key="1">
    <citation type="submission" date="2022-01" db="EMBL/GenBank/DDBJ databases">
        <title>Alkalihalobacillus sp. EGI L200015, a novel bacterium isolated from a salt lake sediment.</title>
        <authorList>
            <person name="Gao L."/>
            <person name="Fang B.-Z."/>
            <person name="Li W.-J."/>
        </authorList>
    </citation>
    <scope>NUCLEOTIDE SEQUENCE [LARGE SCALE GENOMIC DNA]</scope>
    <source>
        <strain evidence="3 4">KCTC 12718</strain>
    </source>
</reference>
<keyword evidence="2" id="KW-0812">Transmembrane</keyword>
<proteinExistence type="predicted"/>
<organism evidence="3 4">
    <name type="scientific">Pseudalkalibacillus berkeleyi</name>
    <dbReference type="NCBI Taxonomy" id="1069813"/>
    <lineage>
        <taxon>Bacteria</taxon>
        <taxon>Bacillati</taxon>
        <taxon>Bacillota</taxon>
        <taxon>Bacilli</taxon>
        <taxon>Bacillales</taxon>
        <taxon>Fictibacillaceae</taxon>
        <taxon>Pseudalkalibacillus</taxon>
    </lineage>
</organism>
<evidence type="ECO:0000313" key="4">
    <source>
        <dbReference type="Proteomes" id="UP001649381"/>
    </source>
</evidence>
<accession>A0ABS9GXA9</accession>
<feature type="transmembrane region" description="Helical" evidence="2">
    <location>
        <begin position="48"/>
        <end position="66"/>
    </location>
</feature>
<comment type="caution">
    <text evidence="3">The sequence shown here is derived from an EMBL/GenBank/DDBJ whole genome shotgun (WGS) entry which is preliminary data.</text>
</comment>
<evidence type="ECO:0000256" key="2">
    <source>
        <dbReference type="SAM" id="Phobius"/>
    </source>
</evidence>
<keyword evidence="2" id="KW-1133">Transmembrane helix</keyword>
<evidence type="ECO:0000313" key="3">
    <source>
        <dbReference type="EMBL" id="MCF6137412.1"/>
    </source>
</evidence>
<protein>
    <submittedName>
        <fullName evidence="3">Uncharacterized protein</fullName>
    </submittedName>
</protein>
<name>A0ABS9GXA9_9BACL</name>
<feature type="compositionally biased region" description="Basic and acidic residues" evidence="1">
    <location>
        <begin position="87"/>
        <end position="99"/>
    </location>
</feature>
<gene>
    <name evidence="3" type="ORF">L2716_06690</name>
</gene>
<dbReference type="EMBL" id="JAKIJS010000001">
    <property type="protein sequence ID" value="MCF6137412.1"/>
    <property type="molecule type" value="Genomic_DNA"/>
</dbReference>
<sequence>MKNDLKDFRSKSSITQIQFSEDMKRETLQKVVKKEKVKPKDTFMFKKVLSFATLSVLIIMIALFGYQSLNSQKGADQEKPQQIPDEQNEKDNEERKVQENKPLTNKRAQQILTQFYQDITPDLNENNIETRYESKSEAVEKVQKTTSGEVARKLVDGFYQEKDGVLKPKTFHGIKKFNLEKMALEKVNENKYVIEQLRSNELNGTYVIQAAFEQSEQGWIITKYEIEYQENHK</sequence>
<keyword evidence="4" id="KW-1185">Reference proteome</keyword>